<evidence type="ECO:0000313" key="3">
    <source>
        <dbReference type="Proteomes" id="UP001172159"/>
    </source>
</evidence>
<dbReference type="Proteomes" id="UP001172159">
    <property type="component" value="Unassembled WGS sequence"/>
</dbReference>
<feature type="signal peptide" evidence="1">
    <location>
        <begin position="1"/>
        <end position="17"/>
    </location>
</feature>
<dbReference type="AlphaFoldDB" id="A0AA40ASN0"/>
<dbReference type="EMBL" id="JAUKTV010000012">
    <property type="protein sequence ID" value="KAK0721284.1"/>
    <property type="molecule type" value="Genomic_DNA"/>
</dbReference>
<evidence type="ECO:0000313" key="2">
    <source>
        <dbReference type="EMBL" id="KAK0721284.1"/>
    </source>
</evidence>
<gene>
    <name evidence="2" type="ORF">B0T21DRAFT_373310</name>
</gene>
<name>A0AA40ASN0_9PEZI</name>
<proteinExistence type="predicted"/>
<protein>
    <submittedName>
        <fullName evidence="2">Uncharacterized protein</fullName>
    </submittedName>
</protein>
<reference evidence="2" key="1">
    <citation type="submission" date="2023-06" db="EMBL/GenBank/DDBJ databases">
        <title>Genome-scale phylogeny and comparative genomics of the fungal order Sordariales.</title>
        <authorList>
            <consortium name="Lawrence Berkeley National Laboratory"/>
            <person name="Hensen N."/>
            <person name="Bonometti L."/>
            <person name="Westerberg I."/>
            <person name="Brannstrom I.O."/>
            <person name="Guillou S."/>
            <person name="Cros-Aarteil S."/>
            <person name="Calhoun S."/>
            <person name="Haridas S."/>
            <person name="Kuo A."/>
            <person name="Mondo S."/>
            <person name="Pangilinan J."/>
            <person name="Riley R."/>
            <person name="Labutti K."/>
            <person name="Andreopoulos B."/>
            <person name="Lipzen A."/>
            <person name="Chen C."/>
            <person name="Yanf M."/>
            <person name="Daum C."/>
            <person name="Ng V."/>
            <person name="Clum A."/>
            <person name="Steindorff A."/>
            <person name="Ohm R."/>
            <person name="Martin F."/>
            <person name="Silar P."/>
            <person name="Natvig D."/>
            <person name="Lalanne C."/>
            <person name="Gautier V."/>
            <person name="Ament-Velasquez S.L."/>
            <person name="Kruys A."/>
            <person name="Hutchinson M.I."/>
            <person name="Powell A.J."/>
            <person name="Barry K."/>
            <person name="Miller A.N."/>
            <person name="Grigoriev I.V."/>
            <person name="Debuchy R."/>
            <person name="Gladieux P."/>
            <person name="Thoren M.H."/>
            <person name="Johannesson H."/>
        </authorList>
    </citation>
    <scope>NUCLEOTIDE SEQUENCE</scope>
    <source>
        <strain evidence="2">CBS 540.89</strain>
    </source>
</reference>
<keyword evidence="1" id="KW-0732">Signal</keyword>
<comment type="caution">
    <text evidence="2">The sequence shown here is derived from an EMBL/GenBank/DDBJ whole genome shotgun (WGS) entry which is preliminary data.</text>
</comment>
<evidence type="ECO:0000256" key="1">
    <source>
        <dbReference type="SAM" id="SignalP"/>
    </source>
</evidence>
<organism evidence="2 3">
    <name type="scientific">Apiosordaria backusii</name>
    <dbReference type="NCBI Taxonomy" id="314023"/>
    <lineage>
        <taxon>Eukaryota</taxon>
        <taxon>Fungi</taxon>
        <taxon>Dikarya</taxon>
        <taxon>Ascomycota</taxon>
        <taxon>Pezizomycotina</taxon>
        <taxon>Sordariomycetes</taxon>
        <taxon>Sordariomycetidae</taxon>
        <taxon>Sordariales</taxon>
        <taxon>Lasiosphaeriaceae</taxon>
        <taxon>Apiosordaria</taxon>
    </lineage>
</organism>
<feature type="chain" id="PRO_5041225047" evidence="1">
    <location>
        <begin position="18"/>
        <end position="113"/>
    </location>
</feature>
<keyword evidence="3" id="KW-1185">Reference proteome</keyword>
<accession>A0AA40ASN0</accession>
<sequence>MQLTILLTTLLITLAAAAPAPTPEEPTLEARQSVVRVQFELERDTTFIQREIRAGGGVFNRNGNLFSALIVSGPSNARCQAFNGNTAVGAAIVPGREVVYNNRNGAFVTQVRC</sequence>